<organism evidence="1 2">
    <name type="scientific">Colletotrichum gloeosporioides (strain Cg-14)</name>
    <name type="common">Anthracnose fungus</name>
    <name type="synonym">Glomerella cingulata</name>
    <dbReference type="NCBI Taxonomy" id="1237896"/>
    <lineage>
        <taxon>Eukaryota</taxon>
        <taxon>Fungi</taxon>
        <taxon>Dikarya</taxon>
        <taxon>Ascomycota</taxon>
        <taxon>Pezizomycotina</taxon>
        <taxon>Sordariomycetes</taxon>
        <taxon>Hypocreomycetidae</taxon>
        <taxon>Glomerellales</taxon>
        <taxon>Glomerellaceae</taxon>
        <taxon>Colletotrichum</taxon>
        <taxon>Colletotrichum gloeosporioides species complex</taxon>
    </lineage>
</organism>
<name>T0LDB8_COLGC</name>
<proteinExistence type="predicted"/>
<evidence type="ECO:0000313" key="1">
    <source>
        <dbReference type="EMBL" id="EQB49726.1"/>
    </source>
</evidence>
<reference evidence="2" key="1">
    <citation type="journal article" date="2013" name="Mol. Plant Microbe Interact.">
        <title>Global aspects of pacC regulation of pathogenicity genes in Colletotrichum gloeosporioides as revealed by transcriptome analysis.</title>
        <authorList>
            <person name="Alkan N."/>
            <person name="Meng X."/>
            <person name="Friedlander G."/>
            <person name="Reuveni E."/>
            <person name="Sukno S."/>
            <person name="Sherman A."/>
            <person name="Thon M."/>
            <person name="Fluhr R."/>
            <person name="Prusky D."/>
        </authorList>
    </citation>
    <scope>NUCLEOTIDE SEQUENCE [LARGE SCALE GENOMIC DNA]</scope>
    <source>
        <strain evidence="2">Cg-14</strain>
    </source>
</reference>
<dbReference type="EMBL" id="AMYD01002251">
    <property type="protein sequence ID" value="EQB49726.1"/>
    <property type="molecule type" value="Genomic_DNA"/>
</dbReference>
<gene>
    <name evidence="1" type="ORF">CGLO_10910</name>
</gene>
<dbReference type="HOGENOM" id="CLU_3335518_0_0_1"/>
<accession>T0LDB8</accession>
<evidence type="ECO:0000313" key="2">
    <source>
        <dbReference type="Proteomes" id="UP000015530"/>
    </source>
</evidence>
<comment type="caution">
    <text evidence="1">The sequence shown here is derived from an EMBL/GenBank/DDBJ whole genome shotgun (WGS) entry which is preliminary data.</text>
</comment>
<dbReference type="Proteomes" id="UP000015530">
    <property type="component" value="Unassembled WGS sequence"/>
</dbReference>
<sequence length="38" mass="4214">MAWLCGGPGTIGSDWRIVAVQLRNSMDVRAAELLEQIR</sequence>
<protein>
    <submittedName>
        <fullName evidence="1">Uncharacterized protein</fullName>
    </submittedName>
</protein>
<dbReference type="AlphaFoldDB" id="T0LDB8"/>